<keyword evidence="2" id="KW-1185">Reference proteome</keyword>
<name>A0A2P7QK77_9SPHN</name>
<accession>A0A2P7QK77</accession>
<gene>
    <name evidence="1" type="ORF">C7I55_17930</name>
</gene>
<comment type="caution">
    <text evidence="1">The sequence shown here is derived from an EMBL/GenBank/DDBJ whole genome shotgun (WGS) entry which is preliminary data.</text>
</comment>
<dbReference type="InterPro" id="IPR052948">
    <property type="entry name" value="Low_temp-induced_all0457"/>
</dbReference>
<proteinExistence type="predicted"/>
<organism evidence="1 2">
    <name type="scientific">Allosphingosinicella deserti</name>
    <dbReference type="NCBI Taxonomy" id="2116704"/>
    <lineage>
        <taxon>Bacteria</taxon>
        <taxon>Pseudomonadati</taxon>
        <taxon>Pseudomonadota</taxon>
        <taxon>Alphaproteobacteria</taxon>
        <taxon>Sphingomonadales</taxon>
        <taxon>Sphingomonadaceae</taxon>
        <taxon>Allosphingosinicella</taxon>
    </lineage>
</organism>
<dbReference type="Proteomes" id="UP000241167">
    <property type="component" value="Unassembled WGS sequence"/>
</dbReference>
<sequence length="179" mass="17781">MSDNIVSAVFDSHSEAETAVRELRQAGVRDSALSIIANRDSGSGEYGDAHTHEAKEKGEGLIKGALAGGGVGALLGIAALAIPGVGPLAAAGAIAASAVPEAAAIGAGAGALAGGLSGLLKKHGVSDEDATYYESRIHDGGVFVSVDAREAGISAETAREILYRYGGHSATRSRTASVI</sequence>
<dbReference type="OrthoDB" id="7391373at2"/>
<reference evidence="1 2" key="1">
    <citation type="submission" date="2018-03" db="EMBL/GenBank/DDBJ databases">
        <title>The draft genome of Sphingosinicella sp. GL-C-18.</title>
        <authorList>
            <person name="Liu L."/>
            <person name="Li L."/>
            <person name="Liang L."/>
            <person name="Zhang X."/>
            <person name="Wang T."/>
        </authorList>
    </citation>
    <scope>NUCLEOTIDE SEQUENCE [LARGE SCALE GENOMIC DNA]</scope>
    <source>
        <strain evidence="1 2">GL-C-18</strain>
    </source>
</reference>
<protein>
    <recommendedName>
        <fullName evidence="3">Low temperature-induced protein</fullName>
    </recommendedName>
</protein>
<evidence type="ECO:0008006" key="3">
    <source>
        <dbReference type="Google" id="ProtNLM"/>
    </source>
</evidence>
<dbReference type="AlphaFoldDB" id="A0A2P7QK77"/>
<dbReference type="PANTHER" id="PTHR36109">
    <property type="entry name" value="MEMBRANE PROTEIN-RELATED"/>
    <property type="match status" value="1"/>
</dbReference>
<dbReference type="EMBL" id="PXYI01000006">
    <property type="protein sequence ID" value="PSJ38333.1"/>
    <property type="molecule type" value="Genomic_DNA"/>
</dbReference>
<evidence type="ECO:0000313" key="2">
    <source>
        <dbReference type="Proteomes" id="UP000241167"/>
    </source>
</evidence>
<evidence type="ECO:0000313" key="1">
    <source>
        <dbReference type="EMBL" id="PSJ38333.1"/>
    </source>
</evidence>
<dbReference type="PANTHER" id="PTHR36109:SF2">
    <property type="entry name" value="MEMBRANE PROTEIN"/>
    <property type="match status" value="1"/>
</dbReference>
<dbReference type="RefSeq" id="WP_106514399.1">
    <property type="nucleotide sequence ID" value="NZ_PXYI01000006.1"/>
</dbReference>